<feature type="transmembrane region" description="Helical" evidence="2">
    <location>
        <begin position="477"/>
        <end position="493"/>
    </location>
</feature>
<evidence type="ECO:0000313" key="4">
    <source>
        <dbReference type="Proteomes" id="UP000527352"/>
    </source>
</evidence>
<feature type="transmembrane region" description="Helical" evidence="2">
    <location>
        <begin position="333"/>
        <end position="350"/>
    </location>
</feature>
<keyword evidence="4" id="KW-1185">Reference proteome</keyword>
<proteinExistence type="predicted"/>
<feature type="transmembrane region" description="Helical" evidence="2">
    <location>
        <begin position="742"/>
        <end position="760"/>
    </location>
</feature>
<feature type="transmembrane region" description="Helical" evidence="2">
    <location>
        <begin position="226"/>
        <end position="246"/>
    </location>
</feature>
<feature type="transmembrane region" description="Helical" evidence="2">
    <location>
        <begin position="422"/>
        <end position="442"/>
    </location>
</feature>
<sequence length="1076" mass="118412">MPLKDDVAQLKAELAQLQSLHLSQQSSLGRQLAEFSTKLETLSQQIATEDATETTLNMAASASSIASVLTAADNAPTLTYAAQTPTLEPASVEPAPAEPNPWLQGPIPGEPWQEDPWQRKTKNTSTEQTAKTEHLSQAQNQQLSDEVKLQASVQAASQFDELLSQGLAAVMAPFAAVNEQVKSFYHHYQAKGLGPVFLMTVAGIITLTLGFGYLLQYSINHWFSELGKALLGFASANAIIVGGIFIRQKRAGMADFGSGIIGLGLILNYLCAYFIGPYFELIPNSASFILLLLITLAGYGLSMRLDAKVIAVIALVGGSTAPMMLLSQSYAPLLYLPYLLLIGTGALAQSRKLKWPLLLEITALLHIGCIEAFSHFIELPLSDVGGVSLLALISINAFFYLYGITGLLFTKQFTHQDEKHNALSHRILALPIALLAFVLLELTQFTEFAGEIFAANALICAALYWKRTGNLEKARNGLLLVFAGSFAGFAALYLLSHDFLGLVLLLEALLLLWIGTKEELISVRAEAYVLLLMGLGLNASSVLTGMSLLESSFIDGAPISPLSAFGFPLLALALSCAALVLVIRLLTLHHTLLSTLESQLNRVLKELLSGFYVATIILAAYLLSSDYYLAILPLVSLLLLYLSAKDRLVLSEFAAWLLLLPLLFKVVEGITLTGSFSFSAQPLIAKLARFELFIALLLAHYWYRRHYKDALFAKAAYTMQIFCYLLLPLILLPKVIRNHWEYTAIALWLSTFMSLGLAYFVKHKSLNIEAKILTWLAVLMTASQCLIHAWQGLAALAVGALFMSFTLLRYRQLPETWRPLLQLQWQLSPYYFALVTAVIVYGFNHSELVGIAMTALALSGYFALLIQRGLSLRGLSQRSVGQASYSAKFPLAAEIQAAIKESYHLAYGLTLGLALLPIMFHFELTLGLNRDNASFMLIEFLSLALLARLILQHGAAIRLHRRILPLQGLKWGWHLLLALSYFMWSYSFDNIIAAPLSAILLVIHGSVLMFISLKPQNADMIRLAAGLFTLSTLKVLLLDMASFELVQKVIAFMLIGVILLTVSYFYQKARNRLQQD</sequence>
<feature type="transmembrane region" description="Helical" evidence="2">
    <location>
        <begin position="561"/>
        <end position="583"/>
    </location>
</feature>
<feature type="transmembrane region" description="Helical" evidence="2">
    <location>
        <begin position="603"/>
        <end position="621"/>
    </location>
</feature>
<dbReference type="Pfam" id="PF10101">
    <property type="entry name" value="DUF2339"/>
    <property type="match status" value="2"/>
</dbReference>
<dbReference type="PANTHER" id="PTHR38434:SF1">
    <property type="entry name" value="BLL2549 PROTEIN"/>
    <property type="match status" value="1"/>
</dbReference>
<feature type="transmembrane region" description="Helical" evidence="2">
    <location>
        <begin position="656"/>
        <end position="678"/>
    </location>
</feature>
<feature type="transmembrane region" description="Helical" evidence="2">
    <location>
        <begin position="253"/>
        <end position="275"/>
    </location>
</feature>
<feature type="transmembrane region" description="Helical" evidence="2">
    <location>
        <begin position="627"/>
        <end position="644"/>
    </location>
</feature>
<feature type="transmembrane region" description="Helical" evidence="2">
    <location>
        <begin position="528"/>
        <end position="549"/>
    </location>
</feature>
<comment type="caution">
    <text evidence="3">The sequence shown here is derived from an EMBL/GenBank/DDBJ whole genome shotgun (WGS) entry which is preliminary data.</text>
</comment>
<evidence type="ECO:0000313" key="3">
    <source>
        <dbReference type="EMBL" id="NLQ23240.1"/>
    </source>
</evidence>
<feature type="transmembrane region" description="Helical" evidence="2">
    <location>
        <begin position="905"/>
        <end position="922"/>
    </location>
</feature>
<reference evidence="3 4" key="1">
    <citation type="submission" date="2020-04" db="EMBL/GenBank/DDBJ databases">
        <title>The first description of lens atrophy caused by putative novel Shewanella sp. that is a new emerging pathogen for cultured rainbow trout?</title>
        <authorList>
            <person name="Saticioglu I.B."/>
            <person name="Duman M."/>
            <person name="Altun S."/>
        </authorList>
    </citation>
    <scope>NUCLEOTIDE SEQUENCE [LARGE SCALE GENOMIC DNA]</scope>
    <source>
        <strain evidence="3 4">S-1</strain>
    </source>
</reference>
<feature type="transmembrane region" description="Helical" evidence="2">
    <location>
        <begin position="309"/>
        <end position="327"/>
    </location>
</feature>
<organism evidence="3 4">
    <name type="scientific">Shewanella oncorhynchi</name>
    <dbReference type="NCBI Taxonomy" id="2726434"/>
    <lineage>
        <taxon>Bacteria</taxon>
        <taxon>Pseudomonadati</taxon>
        <taxon>Pseudomonadota</taxon>
        <taxon>Gammaproteobacteria</taxon>
        <taxon>Alteromonadales</taxon>
        <taxon>Shewanellaceae</taxon>
        <taxon>Shewanella</taxon>
    </lineage>
</organism>
<feature type="transmembrane region" description="Helical" evidence="2">
    <location>
        <begin position="990"/>
        <end position="1011"/>
    </location>
</feature>
<keyword evidence="2" id="KW-0812">Transmembrane</keyword>
<keyword evidence="2" id="KW-0472">Membrane</keyword>
<feature type="transmembrane region" description="Helical" evidence="2">
    <location>
        <begin position="448"/>
        <end position="465"/>
    </location>
</feature>
<feature type="transmembrane region" description="Helical" evidence="2">
    <location>
        <begin position="848"/>
        <end position="866"/>
    </location>
</feature>
<dbReference type="PANTHER" id="PTHR38434">
    <property type="entry name" value="BLL2549 PROTEIN"/>
    <property type="match status" value="1"/>
</dbReference>
<feature type="transmembrane region" description="Helical" evidence="2">
    <location>
        <begin position="684"/>
        <end position="703"/>
    </location>
</feature>
<feature type="transmembrane region" description="Helical" evidence="2">
    <location>
        <begin position="823"/>
        <end position="842"/>
    </location>
</feature>
<keyword evidence="2" id="KW-1133">Transmembrane helix</keyword>
<protein>
    <submittedName>
        <fullName evidence="3">DUF2339 domain-containing protein</fullName>
    </submittedName>
</protein>
<dbReference type="EMBL" id="JABAEB010000005">
    <property type="protein sequence ID" value="NLQ23240.1"/>
    <property type="molecule type" value="Genomic_DNA"/>
</dbReference>
<gene>
    <name evidence="3" type="ORF">HGO26_10145</name>
</gene>
<evidence type="ECO:0000256" key="2">
    <source>
        <dbReference type="SAM" id="Phobius"/>
    </source>
</evidence>
<feature type="transmembrane region" description="Helical" evidence="2">
    <location>
        <begin position="281"/>
        <end position="302"/>
    </location>
</feature>
<feature type="transmembrane region" description="Helical" evidence="2">
    <location>
        <begin position="1023"/>
        <end position="1043"/>
    </location>
</feature>
<accession>A0ABX1KM30</accession>
<name>A0ABX1KM30_9GAMM</name>
<feature type="transmembrane region" description="Helical" evidence="2">
    <location>
        <begin position="192"/>
        <end position="214"/>
    </location>
</feature>
<feature type="transmembrane region" description="Helical" evidence="2">
    <location>
        <begin position="389"/>
        <end position="410"/>
    </location>
</feature>
<feature type="transmembrane region" description="Helical" evidence="2">
    <location>
        <begin position="499"/>
        <end position="516"/>
    </location>
</feature>
<feature type="transmembrane region" description="Helical" evidence="2">
    <location>
        <begin position="1049"/>
        <end position="1066"/>
    </location>
</feature>
<evidence type="ECO:0000256" key="1">
    <source>
        <dbReference type="SAM" id="MobiDB-lite"/>
    </source>
</evidence>
<dbReference type="RefSeq" id="WP_168824959.1">
    <property type="nucleotide sequence ID" value="NZ_JABAEB010000005.1"/>
</dbReference>
<feature type="compositionally biased region" description="Polar residues" evidence="1">
    <location>
        <begin position="123"/>
        <end position="140"/>
    </location>
</feature>
<dbReference type="Proteomes" id="UP000527352">
    <property type="component" value="Unassembled WGS sequence"/>
</dbReference>
<feature type="transmembrane region" description="Helical" evidence="2">
    <location>
        <begin position="795"/>
        <end position="811"/>
    </location>
</feature>
<feature type="transmembrane region" description="Helical" evidence="2">
    <location>
        <begin position="934"/>
        <end position="951"/>
    </location>
</feature>
<feature type="transmembrane region" description="Helical" evidence="2">
    <location>
        <begin position="715"/>
        <end position="736"/>
    </location>
</feature>
<feature type="region of interest" description="Disordered" evidence="1">
    <location>
        <begin position="89"/>
        <end position="140"/>
    </location>
</feature>
<dbReference type="InterPro" id="IPR019286">
    <property type="entry name" value="DUF2339_TM"/>
</dbReference>
<feature type="transmembrane region" description="Helical" evidence="2">
    <location>
        <begin position="357"/>
        <end position="377"/>
    </location>
</feature>